<dbReference type="EMBL" id="CP024636">
    <property type="protein sequence ID" value="QGR08608.1"/>
    <property type="molecule type" value="Genomic_DNA"/>
</dbReference>
<proteinExistence type="predicted"/>
<dbReference type="KEGG" id="ppho:CTZ24_20145"/>
<dbReference type="RefSeq" id="WP_208724448.1">
    <property type="nucleotide sequence ID" value="NZ_CP024636.1"/>
</dbReference>
<keyword evidence="6" id="KW-1185">Reference proteome</keyword>
<organism evidence="4 5">
    <name type="scientific">Pantoea phytobeneficialis</name>
    <dbReference type="NCBI Taxonomy" id="2052056"/>
    <lineage>
        <taxon>Bacteria</taxon>
        <taxon>Pseudomonadati</taxon>
        <taxon>Pseudomonadota</taxon>
        <taxon>Gammaproteobacteria</taxon>
        <taxon>Enterobacterales</taxon>
        <taxon>Erwiniaceae</taxon>
        <taxon>Pantoea</taxon>
    </lineage>
</organism>
<evidence type="ECO:0000313" key="5">
    <source>
        <dbReference type="Proteomes" id="UP000424872"/>
    </source>
</evidence>
<dbReference type="GO" id="GO:0005975">
    <property type="term" value="P:carbohydrate metabolic process"/>
    <property type="evidence" value="ECO:0007669"/>
    <property type="project" value="InterPro"/>
</dbReference>
<dbReference type="AlphaFoldDB" id="A0AAP9KR53"/>
<accession>A0AAP9KR53</accession>
<dbReference type="InterPro" id="IPR003610">
    <property type="entry name" value="CBM5/12"/>
</dbReference>
<gene>
    <name evidence="4" type="ORF">CTZ24_20145</name>
    <name evidence="3" type="ORF">Q3404_25115</name>
</gene>
<evidence type="ECO:0000313" key="3">
    <source>
        <dbReference type="EMBL" id="MDO6409855.1"/>
    </source>
</evidence>
<dbReference type="EMBL" id="JAUOOM010000039">
    <property type="protein sequence ID" value="MDO6409855.1"/>
    <property type="molecule type" value="Genomic_DNA"/>
</dbReference>
<reference evidence="3" key="3">
    <citation type="submission" date="2023-07" db="EMBL/GenBank/DDBJ databases">
        <title>The extreme plant-growth-promoting properties of Pantoea phytobeneficialis PF55 revealed by functional and genomic analysis.</title>
        <authorList>
            <person name="Nascimento F.X."/>
            <person name="Marcio R.J."/>
        </authorList>
    </citation>
    <scope>NUCLEOTIDE SEQUENCE</scope>
    <source>
        <strain evidence="3">PF55</strain>
    </source>
</reference>
<evidence type="ECO:0000256" key="1">
    <source>
        <dbReference type="ARBA" id="ARBA00022801"/>
    </source>
</evidence>
<dbReference type="Gene3D" id="2.10.10.20">
    <property type="entry name" value="Carbohydrate-binding module superfamily 5/12"/>
    <property type="match status" value="2"/>
</dbReference>
<feature type="domain" description="Chitin-binding type-3" evidence="2">
    <location>
        <begin position="209"/>
        <end position="251"/>
    </location>
</feature>
<reference evidence="5" key="1">
    <citation type="submission" date="2017-11" db="EMBL/GenBank/DDBJ databases">
        <title>Genome sequence of Pantoea sp. MSR2.</title>
        <authorList>
            <person name="Nascimento F.X."/>
        </authorList>
    </citation>
    <scope>NUCLEOTIDE SEQUENCE [LARGE SCALE GENOMIC DNA]</scope>
    <source>
        <strain evidence="5">MSR2</strain>
    </source>
</reference>
<dbReference type="GO" id="GO:0004553">
    <property type="term" value="F:hydrolase activity, hydrolyzing O-glycosyl compounds"/>
    <property type="evidence" value="ECO:0007669"/>
    <property type="project" value="InterPro"/>
</dbReference>
<dbReference type="CDD" id="cd12215">
    <property type="entry name" value="ChiC_BD"/>
    <property type="match status" value="1"/>
</dbReference>
<keyword evidence="1" id="KW-0378">Hydrolase</keyword>
<dbReference type="Proteomes" id="UP001171299">
    <property type="component" value="Unassembled WGS sequence"/>
</dbReference>
<reference evidence="4" key="2">
    <citation type="journal article" date="2020" name="Environ. Microbiol.">
        <title>The extreme plant-growth-promoting properties of Pantoea phytobeneficialis MSR2 revealed by functional and genomic analysis.</title>
        <authorList>
            <person name="Nascimento F.X."/>
            <person name="Hernandez A.G."/>
            <person name="Glick B.R."/>
            <person name="Rossi M.J."/>
        </authorList>
    </citation>
    <scope>NUCLEOTIDE SEQUENCE</scope>
    <source>
        <strain evidence="4">MSR2</strain>
    </source>
</reference>
<dbReference type="Pfam" id="PF02839">
    <property type="entry name" value="CBM_5_12"/>
    <property type="match status" value="1"/>
</dbReference>
<name>A0AAP9KR53_9GAMM</name>
<dbReference type="InterPro" id="IPR036573">
    <property type="entry name" value="CBM_sf_5/12"/>
</dbReference>
<dbReference type="Proteomes" id="UP000424872">
    <property type="component" value="Chromosome"/>
</dbReference>
<evidence type="ECO:0000313" key="4">
    <source>
        <dbReference type="EMBL" id="QGR08608.1"/>
    </source>
</evidence>
<evidence type="ECO:0000313" key="6">
    <source>
        <dbReference type="Proteomes" id="UP001171299"/>
    </source>
</evidence>
<protein>
    <recommendedName>
        <fullName evidence="2">Chitin-binding type-3 domain-containing protein</fullName>
    </recommendedName>
</protein>
<dbReference type="GO" id="GO:0030246">
    <property type="term" value="F:carbohydrate binding"/>
    <property type="evidence" value="ECO:0007669"/>
    <property type="project" value="InterPro"/>
</dbReference>
<evidence type="ECO:0000259" key="2">
    <source>
        <dbReference type="SMART" id="SM00495"/>
    </source>
</evidence>
<feature type="domain" description="Chitin-binding type-3" evidence="2">
    <location>
        <begin position="163"/>
        <end position="204"/>
    </location>
</feature>
<dbReference type="SUPFAM" id="SSF51055">
    <property type="entry name" value="Carbohydrate binding domain"/>
    <property type="match status" value="2"/>
</dbReference>
<dbReference type="GO" id="GO:0005576">
    <property type="term" value="C:extracellular region"/>
    <property type="evidence" value="ECO:0007669"/>
    <property type="project" value="InterPro"/>
</dbReference>
<sequence length="251" mass="27441">MDNNAGIEGSKLMDFKLKALTSLITVSLVAAAYANEGDITPNYATTSPVAIASADFSVTSSAEESVLYELDASASQNAVSFRWRVAEGKGVFWLQEKPGGGWRTEVNQAKATALVPANHTGIAVYEVSVTDKDGNTDTRQVTMTAISPLYSSVEENLAKPTEFPDWGEENTYMAGDKVTFAGIKYIATKWTQSTPANGAGWKFADPEQLREWNKSMSYSRKDKVSWQGKAWKAAYWTQGNTPGEHSVWLEL</sequence>
<dbReference type="SMART" id="SM00495">
    <property type="entry name" value="ChtBD3"/>
    <property type="match status" value="2"/>
</dbReference>